<name>A0A1B4XXG3_MYCUL</name>
<dbReference type="Pfam" id="PF11716">
    <property type="entry name" value="MDMPI_N"/>
    <property type="match status" value="1"/>
</dbReference>
<dbReference type="GeneID" id="93434760"/>
<evidence type="ECO:0000313" key="2">
    <source>
        <dbReference type="EMBL" id="BAV39489.1"/>
    </source>
</evidence>
<dbReference type="Proteomes" id="UP000218067">
    <property type="component" value="Chromosome"/>
</dbReference>
<protein>
    <recommendedName>
        <fullName evidence="1">Mycothiol-dependent maleylpyruvate isomerase metal-binding domain-containing protein</fullName>
    </recommendedName>
</protein>
<dbReference type="InterPro" id="IPR024344">
    <property type="entry name" value="MDMPI_metal-binding"/>
</dbReference>
<evidence type="ECO:0000259" key="1">
    <source>
        <dbReference type="Pfam" id="PF11716"/>
    </source>
</evidence>
<sequence>MDGLEMATAERTELADLLATLTPEQWEAQSLCERWRVRDVVAHVMSFDDASLLGMFGRVIRGRIIDANQVWVDELASLSTEQLLDQLRARLRPRGLATTFGGRLALLDVTIHHQDIRRPLGLPRQIPAERLRCVLGDSLRTPELPGWHLARGVRLTTSDLDWSHGSGPELTGSAEAVLMAVSGRHSAIGELAGPGQQVLARRLARRQRRTHDRARSRPR</sequence>
<proteinExistence type="predicted"/>
<dbReference type="InterPro" id="IPR017517">
    <property type="entry name" value="Maleyloyr_isom"/>
</dbReference>
<dbReference type="AlphaFoldDB" id="A0A1B4XXG3"/>
<dbReference type="Gene3D" id="1.20.120.450">
    <property type="entry name" value="dinb family like domain"/>
    <property type="match status" value="1"/>
</dbReference>
<dbReference type="GO" id="GO:0046872">
    <property type="term" value="F:metal ion binding"/>
    <property type="evidence" value="ECO:0007669"/>
    <property type="project" value="InterPro"/>
</dbReference>
<feature type="domain" description="Mycothiol-dependent maleylpyruvate isomerase metal-binding" evidence="1">
    <location>
        <begin position="8"/>
        <end position="90"/>
    </location>
</feature>
<gene>
    <name evidence="2" type="ORF">SHTP_0076</name>
</gene>
<reference evidence="2 3" key="1">
    <citation type="submission" date="2016-08" db="EMBL/GenBank/DDBJ databases">
        <title>Complete genome sequence of Mycobacterium shinshuense, a subspecies of M. ulcerans.</title>
        <authorList>
            <person name="Yoshida M."/>
            <person name="Ogura Y."/>
            <person name="Hayashi T."/>
            <person name="Hoshino Y."/>
        </authorList>
    </citation>
    <scope>NUCLEOTIDE SEQUENCE [LARGE SCALE GENOMIC DNA]</scope>
    <source>
        <strain evidence="3">ATCC 33728</strain>
    </source>
</reference>
<organism evidence="2 3">
    <name type="scientific">Mycobacterium ulcerans subsp. shinshuense</name>
    <dbReference type="NCBI Taxonomy" id="1124626"/>
    <lineage>
        <taxon>Bacteria</taxon>
        <taxon>Bacillati</taxon>
        <taxon>Actinomycetota</taxon>
        <taxon>Actinomycetes</taxon>
        <taxon>Mycobacteriales</taxon>
        <taxon>Mycobacteriaceae</taxon>
        <taxon>Mycobacterium</taxon>
        <taxon>Mycobacterium ulcerans group</taxon>
    </lineage>
</organism>
<dbReference type="RefSeq" id="WP_020785417.1">
    <property type="nucleotide sequence ID" value="NZ_AP017624.1"/>
</dbReference>
<accession>A0A1B4XXG3</accession>
<evidence type="ECO:0000313" key="3">
    <source>
        <dbReference type="Proteomes" id="UP000218067"/>
    </source>
</evidence>
<dbReference type="EMBL" id="AP017624">
    <property type="protein sequence ID" value="BAV39489.1"/>
    <property type="molecule type" value="Genomic_DNA"/>
</dbReference>
<dbReference type="NCBIfam" id="TIGR03083">
    <property type="entry name" value="maleylpyruvate isomerase family mycothiol-dependent enzyme"/>
    <property type="match status" value="1"/>
</dbReference>
<dbReference type="SUPFAM" id="SSF109854">
    <property type="entry name" value="DinB/YfiT-like putative metalloenzymes"/>
    <property type="match status" value="1"/>
</dbReference>
<dbReference type="InterPro" id="IPR034660">
    <property type="entry name" value="DinB/YfiT-like"/>
</dbReference>